<dbReference type="GeneID" id="78371370"/>
<keyword evidence="7" id="KW-1185">Reference proteome</keyword>
<name>A0A0D8FYD8_9ACTN</name>
<keyword evidence="1" id="KW-0547">Nucleotide-binding</keyword>
<dbReference type="PANTHER" id="PTHR11361:SF34">
    <property type="entry name" value="DNA MISMATCH REPAIR PROTEIN MSH1, MITOCHONDRIAL"/>
    <property type="match status" value="1"/>
</dbReference>
<sequence length="532" mass="59573">MSKAYLRELIRRDPTTSWDTSQLSDHQQKNPDPLLSPASLLWPTSENYHVIPSNVLADLALDRMFTSLATARLESFDLYSLWTTMPVDATTTRYRQAVARDLLDAKARVPILSFIDGIEKVEQYLRAAAGARQPSGEERWLLDAVLTYTKTIKTVSEQMALVSWSSEGLQTFQDALTELESSERFLELSQSSIRVASELSQIRYKLILEDSTITVDRSESTDQDYRDHLQVLFERFGDIDIQSPIIASSYRSRTHIDDRILTILARIFTEEFSDLAAFAHENHAFVAAWIPRLERELIYYLAWIEEILGFEARGLAWTLPVLNDGPGVQHAEALYDLALAHDLQHVPTPPVTNQWHLDGNESITVVTGPNNGGKTTYARSVGQLYIVAALGLPVGASDAQITLAPSVTTIFSEREAADRATGRLEDEVLRIQSFFKTAEPESFLIANEIFSSTSVSDAIALGRLLIERCQDRQLRAIIVTFVDELAKPTPGVVSLVGSSDRVTHQRSYKFERRPPQGRAQALELALEHGLIS</sequence>
<dbReference type="GO" id="GO:0005829">
    <property type="term" value="C:cytosol"/>
    <property type="evidence" value="ECO:0007669"/>
    <property type="project" value="TreeGrafter"/>
</dbReference>
<accession>A0A0D8FYD8</accession>
<comment type="caution">
    <text evidence="6">The sequence shown here is derived from an EMBL/GenBank/DDBJ whole genome shotgun (WGS) entry which is preliminary data.</text>
</comment>
<organism evidence="6 7">
    <name type="scientific">Ferrimicrobium acidiphilum DSM 19497</name>
    <dbReference type="NCBI Taxonomy" id="1121877"/>
    <lineage>
        <taxon>Bacteria</taxon>
        <taxon>Bacillati</taxon>
        <taxon>Actinomycetota</taxon>
        <taxon>Acidimicrobiia</taxon>
        <taxon>Acidimicrobiales</taxon>
        <taxon>Acidimicrobiaceae</taxon>
        <taxon>Ferrimicrobium</taxon>
    </lineage>
</organism>
<feature type="domain" description="DNA mismatch repair proteins mutS family" evidence="5">
    <location>
        <begin position="361"/>
        <end position="530"/>
    </location>
</feature>
<dbReference type="OrthoDB" id="9808166at2"/>
<evidence type="ECO:0000256" key="1">
    <source>
        <dbReference type="ARBA" id="ARBA00022741"/>
    </source>
</evidence>
<reference evidence="6 7" key="1">
    <citation type="submission" date="2015-01" db="EMBL/GenBank/DDBJ databases">
        <title>Draft genome of the acidophilic iron oxidizer Ferrimicrobium acidiphilum strain T23.</title>
        <authorList>
            <person name="Poehlein A."/>
            <person name="Eisen S."/>
            <person name="Schloemann M."/>
            <person name="Johnson B.D."/>
            <person name="Daniel R."/>
            <person name="Muehling M."/>
        </authorList>
    </citation>
    <scope>NUCLEOTIDE SEQUENCE [LARGE SCALE GENOMIC DNA]</scope>
    <source>
        <strain evidence="6 7">T23</strain>
    </source>
</reference>
<dbReference type="GO" id="GO:0005524">
    <property type="term" value="F:ATP binding"/>
    <property type="evidence" value="ECO:0007669"/>
    <property type="project" value="UniProtKB-KW"/>
</dbReference>
<dbReference type="EMBL" id="JXUW01000001">
    <property type="protein sequence ID" value="KJE78014.1"/>
    <property type="molecule type" value="Genomic_DNA"/>
</dbReference>
<evidence type="ECO:0000313" key="6">
    <source>
        <dbReference type="EMBL" id="KJE78014.1"/>
    </source>
</evidence>
<dbReference type="AlphaFoldDB" id="A0A0D8FYD8"/>
<dbReference type="GO" id="GO:0006298">
    <property type="term" value="P:mismatch repair"/>
    <property type="evidence" value="ECO:0007669"/>
    <property type="project" value="InterPro"/>
</dbReference>
<evidence type="ECO:0000256" key="3">
    <source>
        <dbReference type="ARBA" id="ARBA00023125"/>
    </source>
</evidence>
<dbReference type="SMART" id="SM00534">
    <property type="entry name" value="MUTSac"/>
    <property type="match status" value="1"/>
</dbReference>
<protein>
    <submittedName>
        <fullName evidence="6">DNA mismatch repair protein MutS</fullName>
    </submittedName>
</protein>
<dbReference type="InterPro" id="IPR027417">
    <property type="entry name" value="P-loop_NTPase"/>
</dbReference>
<evidence type="ECO:0000259" key="5">
    <source>
        <dbReference type="SMART" id="SM00534"/>
    </source>
</evidence>
<evidence type="ECO:0000313" key="7">
    <source>
        <dbReference type="Proteomes" id="UP000032336"/>
    </source>
</evidence>
<dbReference type="GO" id="GO:0030983">
    <property type="term" value="F:mismatched DNA binding"/>
    <property type="evidence" value="ECO:0007669"/>
    <property type="project" value="InterPro"/>
</dbReference>
<evidence type="ECO:0000256" key="2">
    <source>
        <dbReference type="ARBA" id="ARBA00022840"/>
    </source>
</evidence>
<keyword evidence="3" id="KW-0238">DNA-binding</keyword>
<proteinExistence type="predicted"/>
<dbReference type="GO" id="GO:0140664">
    <property type="term" value="F:ATP-dependent DNA damage sensor activity"/>
    <property type="evidence" value="ECO:0007669"/>
    <property type="project" value="InterPro"/>
</dbReference>
<dbReference type="eggNOG" id="COG0249">
    <property type="taxonomic scope" value="Bacteria"/>
</dbReference>
<dbReference type="InterPro" id="IPR045076">
    <property type="entry name" value="MutS"/>
</dbReference>
<dbReference type="InterPro" id="IPR000432">
    <property type="entry name" value="DNA_mismatch_repair_MutS_C"/>
</dbReference>
<feature type="region of interest" description="Disordered" evidence="4">
    <location>
        <begin position="16"/>
        <end position="35"/>
    </location>
</feature>
<dbReference type="Proteomes" id="UP000032336">
    <property type="component" value="Unassembled WGS sequence"/>
</dbReference>
<evidence type="ECO:0000256" key="4">
    <source>
        <dbReference type="SAM" id="MobiDB-lite"/>
    </source>
</evidence>
<dbReference type="STRING" id="1121877.FEAC_00030"/>
<dbReference type="Gene3D" id="3.40.50.300">
    <property type="entry name" value="P-loop containing nucleotide triphosphate hydrolases"/>
    <property type="match status" value="1"/>
</dbReference>
<dbReference type="SUPFAM" id="SSF52540">
    <property type="entry name" value="P-loop containing nucleoside triphosphate hydrolases"/>
    <property type="match status" value="1"/>
</dbReference>
<keyword evidence="2" id="KW-0067">ATP-binding</keyword>
<feature type="compositionally biased region" description="Polar residues" evidence="4">
    <location>
        <begin position="16"/>
        <end position="25"/>
    </location>
</feature>
<dbReference type="Pfam" id="PF00488">
    <property type="entry name" value="MutS_V"/>
    <property type="match status" value="1"/>
</dbReference>
<gene>
    <name evidence="6" type="primary">mutS</name>
    <name evidence="6" type="ORF">FEAC_00030</name>
</gene>
<dbReference type="RefSeq" id="WP_035392158.1">
    <property type="nucleotide sequence ID" value="NZ_JQKF01000075.1"/>
</dbReference>
<dbReference type="PANTHER" id="PTHR11361">
    <property type="entry name" value="DNA MISMATCH REPAIR PROTEIN MUTS FAMILY MEMBER"/>
    <property type="match status" value="1"/>
</dbReference>